<comment type="caution">
    <text evidence="1">The sequence shown here is derived from an EMBL/GenBank/DDBJ whole genome shotgun (WGS) entry which is preliminary data.</text>
</comment>
<accession>H1HCL9</accession>
<reference evidence="1 2" key="1">
    <citation type="submission" date="2011-12" db="EMBL/GenBank/DDBJ databases">
        <title>The Genome Sequence of Fusobacterium nucleatum subsp. animalis OT 420.</title>
        <authorList>
            <consortium name="The Broad Institute Genome Sequencing Platform"/>
            <person name="Earl A."/>
            <person name="Ward D."/>
            <person name="Feldgarden M."/>
            <person name="Gevers D."/>
            <person name="Izard J."/>
            <person name="Blanton J.M."/>
            <person name="Mathney J."/>
            <person name="Tanner A.C."/>
            <person name="Dewhirst F.E."/>
            <person name="Young S.K."/>
            <person name="Zeng Q."/>
            <person name="Gargeya S."/>
            <person name="Fitzgerald M."/>
            <person name="Haas B."/>
            <person name="Abouelleil A."/>
            <person name="Alvarado L."/>
            <person name="Arachchi H.M."/>
            <person name="Berlin A."/>
            <person name="Chapman S.B."/>
            <person name="Gearin G."/>
            <person name="Goldberg J."/>
            <person name="Griggs A."/>
            <person name="Gujja S."/>
            <person name="Hansen M."/>
            <person name="Heiman D."/>
            <person name="Howarth C."/>
            <person name="Larimer J."/>
            <person name="Lui A."/>
            <person name="MacDonald P.J.P."/>
            <person name="McCowen C."/>
            <person name="Montmayeur A."/>
            <person name="Murphy C."/>
            <person name="Neiman D."/>
            <person name="Pearson M."/>
            <person name="Priest M."/>
            <person name="Roberts A."/>
            <person name="Saif S."/>
            <person name="Shea T."/>
            <person name="Sisk P."/>
            <person name="Stolte C."/>
            <person name="Sykes S."/>
            <person name="Wortman J."/>
            <person name="Nusbaum C."/>
            <person name="Birren B."/>
        </authorList>
    </citation>
    <scope>NUCLEOTIDE SEQUENCE [LARGE SCALE GENOMIC DNA]</scope>
    <source>
        <strain evidence="2">F0419</strain>
    </source>
</reference>
<proteinExistence type="predicted"/>
<dbReference type="PATRIC" id="fig|999414.3.peg.215"/>
<dbReference type="RefSeq" id="WP_005908859.1">
    <property type="nucleotide sequence ID" value="NZ_AKCE01000001.1"/>
</dbReference>
<dbReference type="EMBL" id="AGEH01000006">
    <property type="protein sequence ID" value="EHO79217.1"/>
    <property type="molecule type" value="Genomic_DNA"/>
</dbReference>
<evidence type="ECO:0000313" key="1">
    <source>
        <dbReference type="EMBL" id="EHO79217.1"/>
    </source>
</evidence>
<protein>
    <submittedName>
        <fullName evidence="1">Uncharacterized protein</fullName>
    </submittedName>
</protein>
<organism evidence="1 2">
    <name type="scientific">Fusobacterium animalis F0419</name>
    <dbReference type="NCBI Taxonomy" id="999414"/>
    <lineage>
        <taxon>Bacteria</taxon>
        <taxon>Fusobacteriati</taxon>
        <taxon>Fusobacteriota</taxon>
        <taxon>Fusobacteriia</taxon>
        <taxon>Fusobacteriales</taxon>
        <taxon>Fusobacteriaceae</taxon>
        <taxon>Fusobacterium</taxon>
    </lineage>
</organism>
<name>H1HCL9_9FUSO</name>
<dbReference type="Proteomes" id="UP000004565">
    <property type="component" value="Unassembled WGS sequence"/>
</dbReference>
<dbReference type="AlphaFoldDB" id="H1HCL9"/>
<dbReference type="HOGENOM" id="CLU_2861299_0_0_0"/>
<sequence length="64" mass="7631">MKNLKGLYAEWRELTEGLMRDFPNTSVDCGEVSVREDFSTYAELQETITFEEMEQLEKEYEKEN</sequence>
<gene>
    <name evidence="1" type="ORF">HMPREF9942_00220</name>
</gene>
<evidence type="ECO:0000313" key="2">
    <source>
        <dbReference type="Proteomes" id="UP000004565"/>
    </source>
</evidence>